<feature type="region of interest" description="Disordered" evidence="1">
    <location>
        <begin position="162"/>
        <end position="191"/>
    </location>
</feature>
<feature type="region of interest" description="Disordered" evidence="1">
    <location>
        <begin position="389"/>
        <end position="441"/>
    </location>
</feature>
<gene>
    <name evidence="2" type="ORF">PR048_010987</name>
</gene>
<evidence type="ECO:0000313" key="2">
    <source>
        <dbReference type="EMBL" id="KAJ8884791.1"/>
    </source>
</evidence>
<feature type="region of interest" description="Disordered" evidence="1">
    <location>
        <begin position="107"/>
        <end position="135"/>
    </location>
</feature>
<dbReference type="EMBL" id="JARBHB010000004">
    <property type="protein sequence ID" value="KAJ8884791.1"/>
    <property type="molecule type" value="Genomic_DNA"/>
</dbReference>
<reference evidence="2 3" key="1">
    <citation type="submission" date="2023-02" db="EMBL/GenBank/DDBJ databases">
        <title>LHISI_Scaffold_Assembly.</title>
        <authorList>
            <person name="Stuart O.P."/>
            <person name="Cleave R."/>
            <person name="Magrath M.J.L."/>
            <person name="Mikheyev A.S."/>
        </authorList>
    </citation>
    <scope>NUCLEOTIDE SEQUENCE [LARGE SCALE GENOMIC DNA]</scope>
    <source>
        <strain evidence="2">Daus_M_001</strain>
        <tissue evidence="2">Leg muscle</tissue>
    </source>
</reference>
<proteinExistence type="predicted"/>
<protein>
    <submittedName>
        <fullName evidence="2">Uncharacterized protein</fullName>
    </submittedName>
</protein>
<keyword evidence="3" id="KW-1185">Reference proteome</keyword>
<evidence type="ECO:0000313" key="3">
    <source>
        <dbReference type="Proteomes" id="UP001159363"/>
    </source>
</evidence>
<comment type="caution">
    <text evidence="2">The sequence shown here is derived from an EMBL/GenBank/DDBJ whole genome shotgun (WGS) entry which is preliminary data.</text>
</comment>
<sequence>MPRAKFKGTGDLISTQFASPQCLHQTCDKSGFVKLGRQAFRCAVWHVDLKLRALQHRLHISSQLRSLEREQIDHSKRSHPSIRLERFRQPARKPNFRMAVLGIERRPSPVSDCDGTPTDVRTTDRLSPTENYPSAVRGNMRAETHSRHVPHHISWPDRVAKREAQGMSAAPQPTADERRHPASEQTAARRTRHCLQLPVKTVRRIAETCAGSEYHQGHLVSSHCYRSQPDAVSACPRCQVTKADETPNAKYSIKGSDLCSEAPELARAPVCQAYQIIHRVTRQDATRINHPRTPAHCGVGISYKSWPHRRLYLGPIFEVGLIPAVVNPVYWGSSGEIPTLDDRLGGEQASCSGCVLEGHKGVFGRVSSQVGRGFPFPHTNPISPLLVTPFTRTETRPGPGRKREGGVLGIGTKRREGGGIGIGPKEGSKRTSEVVGESQHTRREGKLIGANFKSVLLANSNVGLHDVISQDVCKGSPNLFPDPVNQCEVWC</sequence>
<accession>A0ABQ9HKA8</accession>
<organism evidence="2 3">
    <name type="scientific">Dryococelus australis</name>
    <dbReference type="NCBI Taxonomy" id="614101"/>
    <lineage>
        <taxon>Eukaryota</taxon>
        <taxon>Metazoa</taxon>
        <taxon>Ecdysozoa</taxon>
        <taxon>Arthropoda</taxon>
        <taxon>Hexapoda</taxon>
        <taxon>Insecta</taxon>
        <taxon>Pterygota</taxon>
        <taxon>Neoptera</taxon>
        <taxon>Polyneoptera</taxon>
        <taxon>Phasmatodea</taxon>
        <taxon>Verophasmatodea</taxon>
        <taxon>Anareolatae</taxon>
        <taxon>Phasmatidae</taxon>
        <taxon>Eurycanthinae</taxon>
        <taxon>Dryococelus</taxon>
    </lineage>
</organism>
<dbReference type="Proteomes" id="UP001159363">
    <property type="component" value="Chromosome X"/>
</dbReference>
<evidence type="ECO:0000256" key="1">
    <source>
        <dbReference type="SAM" id="MobiDB-lite"/>
    </source>
</evidence>
<name>A0ABQ9HKA8_9NEOP</name>